<dbReference type="EMBL" id="CP011267">
    <property type="protein sequence ID" value="AKG90897.1"/>
    <property type="molecule type" value="Genomic_DNA"/>
</dbReference>
<dbReference type="RefSeq" id="WP_048096259.1">
    <property type="nucleotide sequence ID" value="NZ_CP011267.1"/>
</dbReference>
<reference evidence="7 8" key="1">
    <citation type="submission" date="2015-04" db="EMBL/GenBank/DDBJ databases">
        <title>The complete genome sequence of the hyperthermophilic, obligate iron-reducing archaeon Geoglobus ahangari strain 234T.</title>
        <authorList>
            <person name="Manzella M.P."/>
            <person name="Holmes D.E."/>
            <person name="Rocheleau J.M."/>
            <person name="Chung A."/>
            <person name="Reguera G."/>
            <person name="Kashefi K."/>
        </authorList>
    </citation>
    <scope>NUCLEOTIDE SEQUENCE [LARGE SCALE GENOMIC DNA]</scope>
    <source>
        <strain evidence="7 8">234</strain>
    </source>
</reference>
<dbReference type="GO" id="GO:0051287">
    <property type="term" value="F:NAD binding"/>
    <property type="evidence" value="ECO:0007669"/>
    <property type="project" value="InterPro"/>
</dbReference>
<dbReference type="InterPro" id="IPR029753">
    <property type="entry name" value="D-isomer_DH_CS"/>
</dbReference>
<dbReference type="SUPFAM" id="SSF51735">
    <property type="entry name" value="NAD(P)-binding Rossmann-fold domains"/>
    <property type="match status" value="1"/>
</dbReference>
<gene>
    <name evidence="7" type="ORF">GAH_01825</name>
</gene>
<dbReference type="PATRIC" id="fig|113653.22.peg.1795"/>
<evidence type="ECO:0000256" key="3">
    <source>
        <dbReference type="ARBA" id="ARBA00023027"/>
    </source>
</evidence>
<dbReference type="Pfam" id="PF02826">
    <property type="entry name" value="2-Hacid_dh_C"/>
    <property type="match status" value="1"/>
</dbReference>
<organism evidence="7 8">
    <name type="scientific">Geoglobus ahangari</name>
    <dbReference type="NCBI Taxonomy" id="113653"/>
    <lineage>
        <taxon>Archaea</taxon>
        <taxon>Methanobacteriati</taxon>
        <taxon>Methanobacteriota</taxon>
        <taxon>Archaeoglobi</taxon>
        <taxon>Archaeoglobales</taxon>
        <taxon>Archaeoglobaceae</taxon>
        <taxon>Geoglobus</taxon>
    </lineage>
</organism>
<dbReference type="KEGG" id="gah:GAH_01825"/>
<name>A0A0F7ID93_9EURY</name>
<dbReference type="Gene3D" id="3.40.50.720">
    <property type="entry name" value="NAD(P)-binding Rossmann-like Domain"/>
    <property type="match status" value="2"/>
</dbReference>
<dbReference type="AlphaFoldDB" id="A0A0F7ID93"/>
<keyword evidence="3" id="KW-0520">NAD</keyword>
<dbReference type="InterPro" id="IPR006140">
    <property type="entry name" value="D-isomer_DH_NAD-bd"/>
</dbReference>
<dbReference type="PROSITE" id="PS00670">
    <property type="entry name" value="D_2_HYDROXYACID_DH_2"/>
    <property type="match status" value="1"/>
</dbReference>
<evidence type="ECO:0000256" key="1">
    <source>
        <dbReference type="ARBA" id="ARBA00005854"/>
    </source>
</evidence>
<dbReference type="InterPro" id="IPR050418">
    <property type="entry name" value="D-iso_2-hydroxyacid_DH_PdxB"/>
</dbReference>
<accession>A0A0F7ID93</accession>
<protein>
    <submittedName>
        <fullName evidence="7">Lactate dehydrogenase</fullName>
        <ecNumber evidence="7">1.1.1.26</ecNumber>
    </submittedName>
</protein>
<dbReference type="InterPro" id="IPR006139">
    <property type="entry name" value="D-isomer_2_OHA_DH_cat_dom"/>
</dbReference>
<comment type="similarity">
    <text evidence="1 4">Belongs to the D-isomer specific 2-hydroxyacid dehydrogenase family.</text>
</comment>
<dbReference type="InterPro" id="IPR036291">
    <property type="entry name" value="NAD(P)-bd_dom_sf"/>
</dbReference>
<dbReference type="HOGENOM" id="CLU_019796_1_3_2"/>
<sequence>MTDEFVVVSMSPLPESFIQGLFAPFKAKLGKEIRVIGVFGKPREEVLKALEQADVVLGDYSFQMKIDEEMCRAMKKVRLIQQPSTGFDHIDIEACRKHGILVANAGGANAVSVAEYTVMAALMLMKRILYAHEKTVAGEWPQWKLMDMGTYDLSGKTWGVIGFGRIGREVAKRARAFGARIFYHDLNRYEELEREMGVEHADLGRLLRASDVVSIHVPLTEKTRKMIGERELRMMKPTAVFINPSRGELVDEDALAKALKNRWIMGAAVDVYSQEPPDESHALIRLARESEVNLLLTPHIAGANADARARIIEHSIGNVIRVLMGGEPESVVNM</sequence>
<dbReference type="EC" id="1.1.1.26" evidence="7"/>
<evidence type="ECO:0000256" key="2">
    <source>
        <dbReference type="ARBA" id="ARBA00023002"/>
    </source>
</evidence>
<feature type="domain" description="D-isomer specific 2-hydroxyacid dehydrogenase NAD-binding" evidence="6">
    <location>
        <begin position="119"/>
        <end position="301"/>
    </location>
</feature>
<dbReference type="GO" id="GO:0047964">
    <property type="term" value="F:glyoxylate reductase (NADH) activity"/>
    <property type="evidence" value="ECO:0007669"/>
    <property type="project" value="UniProtKB-EC"/>
</dbReference>
<evidence type="ECO:0000313" key="7">
    <source>
        <dbReference type="EMBL" id="AKG90897.1"/>
    </source>
</evidence>
<evidence type="ECO:0000256" key="4">
    <source>
        <dbReference type="RuleBase" id="RU003719"/>
    </source>
</evidence>
<dbReference type="Pfam" id="PF00389">
    <property type="entry name" value="2-Hacid_dh"/>
    <property type="match status" value="1"/>
</dbReference>
<evidence type="ECO:0000259" key="5">
    <source>
        <dbReference type="Pfam" id="PF00389"/>
    </source>
</evidence>
<dbReference type="FunFam" id="3.40.50.720:FF:000203">
    <property type="entry name" value="D-3-phosphoglycerate dehydrogenase (SerA)"/>
    <property type="match status" value="1"/>
</dbReference>
<dbReference type="SUPFAM" id="SSF52283">
    <property type="entry name" value="Formate/glycerate dehydrogenase catalytic domain-like"/>
    <property type="match status" value="1"/>
</dbReference>
<dbReference type="InParanoid" id="A0A0F7ID93"/>
<keyword evidence="8" id="KW-1185">Reference proteome</keyword>
<dbReference type="Proteomes" id="UP000034723">
    <property type="component" value="Chromosome"/>
</dbReference>
<evidence type="ECO:0000313" key="8">
    <source>
        <dbReference type="Proteomes" id="UP000034723"/>
    </source>
</evidence>
<evidence type="ECO:0000259" key="6">
    <source>
        <dbReference type="Pfam" id="PF02826"/>
    </source>
</evidence>
<keyword evidence="2 4" id="KW-0560">Oxidoreductase</keyword>
<dbReference type="GeneID" id="24804392"/>
<proteinExistence type="inferred from homology"/>
<dbReference type="PANTHER" id="PTHR43761:SF1">
    <property type="entry name" value="D-ISOMER SPECIFIC 2-HYDROXYACID DEHYDROGENASE CATALYTIC DOMAIN-CONTAINING PROTEIN-RELATED"/>
    <property type="match status" value="1"/>
</dbReference>
<dbReference type="PANTHER" id="PTHR43761">
    <property type="entry name" value="D-ISOMER SPECIFIC 2-HYDROXYACID DEHYDROGENASE FAMILY PROTEIN (AFU_ORTHOLOGUE AFUA_1G13630)"/>
    <property type="match status" value="1"/>
</dbReference>
<feature type="domain" description="D-isomer specific 2-hydroxyacid dehydrogenase catalytic" evidence="5">
    <location>
        <begin position="30"/>
        <end position="333"/>
    </location>
</feature>
<dbReference type="OrthoDB" id="34275at2157"/>
<dbReference type="CDD" id="cd12175">
    <property type="entry name" value="2-Hacid_dh_11"/>
    <property type="match status" value="1"/>
</dbReference>
<dbReference type="STRING" id="113653.GAH_01825"/>
<dbReference type="PROSITE" id="PS00671">
    <property type="entry name" value="D_2_HYDROXYACID_DH_3"/>
    <property type="match status" value="1"/>
</dbReference>